<dbReference type="RefSeq" id="WP_283344474.1">
    <property type="nucleotide sequence ID" value="NZ_JASHIF010000008.1"/>
</dbReference>
<comment type="similarity">
    <text evidence="2">Belongs to the glycosyl hydrolase 2 family.</text>
</comment>
<keyword evidence="10" id="KW-1185">Reference proteome</keyword>
<protein>
    <recommendedName>
        <fullName evidence="3">beta-galactosidase</fullName>
        <ecNumber evidence="3">3.2.1.23</ecNumber>
    </recommendedName>
</protein>
<sequence length="968" mass="109987">MKKNLKNLFIALFVLLSFASIGQSKKLNLQGTWRFAIDSLDKGIQEKWFSQKLKDKVNLPGSMLENGKGNAVTLQTQWTGSIYDSSWYFNPRMAKYRQGPRPKFPFWLTPKKHYVGGAWYQRDITIPSDWRNQRIWLNLERPHYETRVWIDNQEIGLQNSLCVAHVYDLTGKLSTGKHTITVRVDNKTKEINVGKDSHSITDHTQGNWNGIVGKMELGTEGQVWLSDVQIYPSVKEKLAKVVIQLENNLTTTVSGKISLSARSFNSSKQHSVAPLVVDFRADKGSNTLTYTLPMGDNFLTWDEYVPALYKLSVQVSTKEGVQSVRDVQFGMRDFAINGTRFEINGRPIFLRGTVENCQFPLTGYAPMDVASWEKVFRKAKSYGLNHFRFHSYCPPEAAFIAADLVGIYLQPEGPSWANHGSSLGDGHPIDQYIMDETNRMAKVYGNYASFCMLAYGNEPRGGKQVDYLTKFIKYWQAKDPRRKYTGASVAMSWPLVSANEYMIKSGPRGLPWDKLPSSSADFGDKVKNFTVPYVTHELGQWCVFPNFDEIKKYKGLYEARNYELFQEDLKDRGMADRGKDFFMASGKLQAISYKHEMEMAFRTPLSAGFQMLGLNDYSGQGTALVGLLDSFWEEKGYIDAKEFRQFCDSTVILTRFPKFVFQQNENIHIPVELFHFGQKALSKAVIAWQIVDSEGKPVEAGEFQPADYAIGNNLSVGKITFNPQQINQAQKLLLKASIKGSSIQNEWAFWVYPTTLPAIKSEEVYSCNSLDDKALQILEKGGKVFLQAAGKIERGKEVVNYLQPVFWNTSWFKMRPPHTLGFVCDPKHPAFQSFPTDFHANVQWWELVNKTQVMLLDEFPKGFKPVVQPIDTWFLNRPLGLIVEAKVGKGKLLICSADLSSNLDTRPVARQLAYSLQQYMASSAFNPQTSVDLQVVKNLFDKSYNPNFNTYTKDAPDELKVKKNGMNP</sequence>
<dbReference type="InterPro" id="IPR006104">
    <property type="entry name" value="Glyco_hydro_2_N"/>
</dbReference>
<dbReference type="InterPro" id="IPR006102">
    <property type="entry name" value="Ig-like_GH2"/>
</dbReference>
<dbReference type="InterPro" id="IPR008979">
    <property type="entry name" value="Galactose-bd-like_sf"/>
</dbReference>
<comment type="catalytic activity">
    <reaction evidence="1">
        <text>Hydrolysis of terminal non-reducing beta-D-galactose residues in beta-D-galactosides.</text>
        <dbReference type="EC" id="3.2.1.23"/>
    </reaction>
</comment>
<reference evidence="9 10" key="1">
    <citation type="submission" date="2023-05" db="EMBL/GenBank/DDBJ databases">
        <title>Novel species of genus Flectobacillus isolated from stream in China.</title>
        <authorList>
            <person name="Lu H."/>
        </authorList>
    </citation>
    <scope>NUCLEOTIDE SEQUENCE [LARGE SCALE GENOMIC DNA]</scope>
    <source>
        <strain evidence="9 10">KCTC 42575</strain>
    </source>
</reference>
<evidence type="ECO:0000313" key="10">
    <source>
        <dbReference type="Proteomes" id="UP001236507"/>
    </source>
</evidence>
<organism evidence="9 10">
    <name type="scientific">Flectobacillus roseus</name>
    <dbReference type="NCBI Taxonomy" id="502259"/>
    <lineage>
        <taxon>Bacteria</taxon>
        <taxon>Pseudomonadati</taxon>
        <taxon>Bacteroidota</taxon>
        <taxon>Cytophagia</taxon>
        <taxon>Cytophagales</taxon>
        <taxon>Flectobacillaceae</taxon>
        <taxon>Flectobacillus</taxon>
    </lineage>
</organism>
<dbReference type="SUPFAM" id="SSF51445">
    <property type="entry name" value="(Trans)glycosidases"/>
    <property type="match status" value="1"/>
</dbReference>
<dbReference type="EC" id="3.2.1.23" evidence="3"/>
<dbReference type="Pfam" id="PF02836">
    <property type="entry name" value="Glyco_hydro_2_C"/>
    <property type="match status" value="1"/>
</dbReference>
<dbReference type="Proteomes" id="UP001236507">
    <property type="component" value="Unassembled WGS sequence"/>
</dbReference>
<dbReference type="InterPro" id="IPR006103">
    <property type="entry name" value="Glyco_hydro_2_cat"/>
</dbReference>
<dbReference type="InterPro" id="IPR017853">
    <property type="entry name" value="GH"/>
</dbReference>
<dbReference type="Gene3D" id="3.20.20.80">
    <property type="entry name" value="Glycosidases"/>
    <property type="match status" value="1"/>
</dbReference>
<evidence type="ECO:0000256" key="4">
    <source>
        <dbReference type="ARBA" id="ARBA00022801"/>
    </source>
</evidence>
<evidence type="ECO:0000256" key="1">
    <source>
        <dbReference type="ARBA" id="ARBA00001412"/>
    </source>
</evidence>
<feature type="domain" description="Glycoside hydrolase family 2 catalytic" evidence="7">
    <location>
        <begin position="335"/>
        <end position="483"/>
    </location>
</feature>
<keyword evidence="5" id="KW-0326">Glycosidase</keyword>
<accession>A0ABT6Y7L7</accession>
<dbReference type="PANTHER" id="PTHR46323">
    <property type="entry name" value="BETA-GALACTOSIDASE"/>
    <property type="match status" value="1"/>
</dbReference>
<dbReference type="GO" id="GO:0016787">
    <property type="term" value="F:hydrolase activity"/>
    <property type="evidence" value="ECO:0007669"/>
    <property type="project" value="UniProtKB-KW"/>
</dbReference>
<evidence type="ECO:0000259" key="7">
    <source>
        <dbReference type="Pfam" id="PF02836"/>
    </source>
</evidence>
<evidence type="ECO:0000256" key="3">
    <source>
        <dbReference type="ARBA" id="ARBA00012756"/>
    </source>
</evidence>
<evidence type="ECO:0000313" key="9">
    <source>
        <dbReference type="EMBL" id="MDI9859559.1"/>
    </source>
</evidence>
<dbReference type="Gene3D" id="2.60.120.260">
    <property type="entry name" value="Galactose-binding domain-like"/>
    <property type="match status" value="1"/>
</dbReference>
<evidence type="ECO:0000256" key="2">
    <source>
        <dbReference type="ARBA" id="ARBA00007401"/>
    </source>
</evidence>
<dbReference type="Pfam" id="PF02837">
    <property type="entry name" value="Glyco_hydro_2_N"/>
    <property type="match status" value="1"/>
</dbReference>
<proteinExistence type="inferred from homology"/>
<feature type="domain" description="Glycoside hydrolase family 2 immunoglobulin-like beta-sandwich" evidence="6">
    <location>
        <begin position="225"/>
        <end position="332"/>
    </location>
</feature>
<feature type="domain" description="Glycosyl hydrolases family 2 sugar binding" evidence="8">
    <location>
        <begin position="28"/>
        <end position="213"/>
    </location>
</feature>
<dbReference type="SUPFAM" id="SSF49785">
    <property type="entry name" value="Galactose-binding domain-like"/>
    <property type="match status" value="1"/>
</dbReference>
<dbReference type="EMBL" id="JASHIF010000008">
    <property type="protein sequence ID" value="MDI9859559.1"/>
    <property type="molecule type" value="Genomic_DNA"/>
</dbReference>
<dbReference type="PANTHER" id="PTHR46323:SF2">
    <property type="entry name" value="BETA-GALACTOSIDASE"/>
    <property type="match status" value="1"/>
</dbReference>
<name>A0ABT6Y7L7_9BACT</name>
<evidence type="ECO:0000259" key="8">
    <source>
        <dbReference type="Pfam" id="PF02837"/>
    </source>
</evidence>
<dbReference type="InterPro" id="IPR050347">
    <property type="entry name" value="Bact_Beta-galactosidase"/>
</dbReference>
<dbReference type="Pfam" id="PF00703">
    <property type="entry name" value="Glyco_hydro_2"/>
    <property type="match status" value="1"/>
</dbReference>
<evidence type="ECO:0000259" key="6">
    <source>
        <dbReference type="Pfam" id="PF00703"/>
    </source>
</evidence>
<keyword evidence="4 9" id="KW-0378">Hydrolase</keyword>
<comment type="caution">
    <text evidence="9">The sequence shown here is derived from an EMBL/GenBank/DDBJ whole genome shotgun (WGS) entry which is preliminary data.</text>
</comment>
<gene>
    <name evidence="9" type="ORF">QM524_10080</name>
</gene>
<evidence type="ECO:0000256" key="5">
    <source>
        <dbReference type="ARBA" id="ARBA00023295"/>
    </source>
</evidence>